<feature type="chain" id="PRO_5014838801" evidence="2">
    <location>
        <begin position="23"/>
        <end position="181"/>
    </location>
</feature>
<evidence type="ECO:0000313" key="4">
    <source>
        <dbReference type="Proteomes" id="UP000232587"/>
    </source>
</evidence>
<dbReference type="AlphaFoldDB" id="A0A2N0H510"/>
<feature type="signal peptide" evidence="2">
    <location>
        <begin position="1"/>
        <end position="22"/>
    </location>
</feature>
<dbReference type="EMBL" id="PHUF01000005">
    <property type="protein sequence ID" value="PKB14030.1"/>
    <property type="molecule type" value="Genomic_DNA"/>
</dbReference>
<evidence type="ECO:0000256" key="1">
    <source>
        <dbReference type="SAM" id="MobiDB-lite"/>
    </source>
</evidence>
<reference evidence="3 4" key="1">
    <citation type="submission" date="2017-11" db="EMBL/GenBank/DDBJ databases">
        <title>Genomic Encyclopedia of Type Strains, Phase III (KMG-III): the genomes of soil and plant-associated and newly described type strains.</title>
        <authorList>
            <person name="Whitman W."/>
        </authorList>
    </citation>
    <scope>NUCLEOTIDE SEQUENCE [LARGE SCALE GENOMIC DNA]</scope>
    <source>
        <strain evidence="3 4">CGMCC 1.12274</strain>
    </source>
</reference>
<feature type="compositionally biased region" description="Basic and acidic residues" evidence="1">
    <location>
        <begin position="172"/>
        <end position="181"/>
    </location>
</feature>
<gene>
    <name evidence="3" type="ORF">B0I00_2658</name>
</gene>
<protein>
    <submittedName>
        <fullName evidence="3">Uncharacterized protein</fullName>
    </submittedName>
</protein>
<keyword evidence="4" id="KW-1185">Reference proteome</keyword>
<dbReference type="RefSeq" id="WP_157812570.1">
    <property type="nucleotide sequence ID" value="NZ_PHUF01000005.1"/>
</dbReference>
<keyword evidence="2" id="KW-0732">Signal</keyword>
<accession>A0A2N0H510</accession>
<name>A0A2N0H510_9SPHN</name>
<sequence length="181" mass="19343">MPRISPIALTAFACLAGALALAAPVAAHDQITHPGSPGYDRAAWDQARADWLAECRANRGGDGRYGKIGEAAVGGVRTAGADRQTERRRLDWCESYLERHMAPGYGYGASPIYGYQPMLVMVPVAMTQAPAAVPAPAAPRECTETQVIEEDVPVGPARRVLPPRPRPAPVKRVPDKRVPIG</sequence>
<organism evidence="3 4">
    <name type="scientific">Novosphingobium kunmingense</name>
    <dbReference type="NCBI Taxonomy" id="1211806"/>
    <lineage>
        <taxon>Bacteria</taxon>
        <taxon>Pseudomonadati</taxon>
        <taxon>Pseudomonadota</taxon>
        <taxon>Alphaproteobacteria</taxon>
        <taxon>Sphingomonadales</taxon>
        <taxon>Sphingomonadaceae</taxon>
        <taxon>Novosphingobium</taxon>
    </lineage>
</organism>
<feature type="region of interest" description="Disordered" evidence="1">
    <location>
        <begin position="151"/>
        <end position="181"/>
    </location>
</feature>
<evidence type="ECO:0000256" key="2">
    <source>
        <dbReference type="SAM" id="SignalP"/>
    </source>
</evidence>
<dbReference type="Proteomes" id="UP000232587">
    <property type="component" value="Unassembled WGS sequence"/>
</dbReference>
<comment type="caution">
    <text evidence="3">The sequence shown here is derived from an EMBL/GenBank/DDBJ whole genome shotgun (WGS) entry which is preliminary data.</text>
</comment>
<evidence type="ECO:0000313" key="3">
    <source>
        <dbReference type="EMBL" id="PKB14030.1"/>
    </source>
</evidence>
<proteinExistence type="predicted"/>